<feature type="transmembrane region" description="Helical" evidence="6">
    <location>
        <begin position="381"/>
        <end position="413"/>
    </location>
</feature>
<evidence type="ECO:0000256" key="3">
    <source>
        <dbReference type="ARBA" id="ARBA00022692"/>
    </source>
</evidence>
<keyword evidence="4 6" id="KW-1133">Transmembrane helix</keyword>
<feature type="transmembrane region" description="Helical" evidence="6">
    <location>
        <begin position="348"/>
        <end position="369"/>
    </location>
</feature>
<organism evidence="7 8">
    <name type="scientific">Candidatus Brocadia sapporoensis</name>
    <dbReference type="NCBI Taxonomy" id="392547"/>
    <lineage>
        <taxon>Bacteria</taxon>
        <taxon>Pseudomonadati</taxon>
        <taxon>Planctomycetota</taxon>
        <taxon>Candidatus Brocadiia</taxon>
        <taxon>Candidatus Brocadiales</taxon>
        <taxon>Candidatus Brocadiaceae</taxon>
        <taxon>Candidatus Brocadia</taxon>
    </lineage>
</organism>
<comment type="caution">
    <text evidence="7">The sequence shown here is derived from an EMBL/GenBank/DDBJ whole genome shotgun (WGS) entry which is preliminary data.</text>
</comment>
<dbReference type="NCBIfam" id="TIGR00765">
    <property type="entry name" value="yihY_not_rbn"/>
    <property type="match status" value="1"/>
</dbReference>
<reference evidence="7 8" key="1">
    <citation type="journal article" date="2016" name="Genome Announc.">
        <title>Draft Genome Sequence of the Anaerobic Ammonium-Oxidizing Bacterium 'Candidatus Brocadia sp. 40'.</title>
        <authorList>
            <person name="Ali M."/>
            <person name="Haroon M.F."/>
            <person name="Narita Y."/>
            <person name="Zhang L."/>
            <person name="Rangel Shaw D."/>
            <person name="Okabe S."/>
            <person name="Saikaly P.E."/>
        </authorList>
    </citation>
    <scope>NUCLEOTIDE SEQUENCE [LARGE SCALE GENOMIC DNA]</scope>
    <source>
        <strain evidence="7 8">40</strain>
    </source>
</reference>
<comment type="subcellular location">
    <subcellularLocation>
        <location evidence="1">Cell membrane</location>
        <topology evidence="1">Multi-pass membrane protein</topology>
    </subcellularLocation>
</comment>
<dbReference type="GO" id="GO:0005886">
    <property type="term" value="C:plasma membrane"/>
    <property type="evidence" value="ECO:0007669"/>
    <property type="project" value="UniProtKB-SubCell"/>
</dbReference>
<feature type="transmembrane region" description="Helical" evidence="6">
    <location>
        <begin position="233"/>
        <end position="255"/>
    </location>
</feature>
<dbReference type="Pfam" id="PF03631">
    <property type="entry name" value="Virul_fac_BrkB"/>
    <property type="match status" value="1"/>
</dbReference>
<dbReference type="InterPro" id="IPR017039">
    <property type="entry name" value="Virul_fac_BrkB"/>
</dbReference>
<feature type="transmembrane region" description="Helical" evidence="6">
    <location>
        <begin position="58"/>
        <end position="77"/>
    </location>
</feature>
<evidence type="ECO:0000256" key="2">
    <source>
        <dbReference type="ARBA" id="ARBA00022475"/>
    </source>
</evidence>
<dbReference type="PANTHER" id="PTHR30213">
    <property type="entry name" value="INNER MEMBRANE PROTEIN YHJD"/>
    <property type="match status" value="1"/>
</dbReference>
<name>A0A1V6LZW9_9BACT</name>
<evidence type="ECO:0000256" key="6">
    <source>
        <dbReference type="SAM" id="Phobius"/>
    </source>
</evidence>
<evidence type="ECO:0000256" key="1">
    <source>
        <dbReference type="ARBA" id="ARBA00004651"/>
    </source>
</evidence>
<keyword evidence="3 6" id="KW-0812">Transmembrane</keyword>
<dbReference type="Proteomes" id="UP000242219">
    <property type="component" value="Unassembled WGS sequence"/>
</dbReference>
<gene>
    <name evidence="7" type="ORF">BIY37_07305</name>
</gene>
<dbReference type="RefSeq" id="WP_070067163.1">
    <property type="nucleotide sequence ID" value="NZ_MJUW02000080.1"/>
</dbReference>
<feature type="transmembrane region" description="Helical" evidence="6">
    <location>
        <begin position="320"/>
        <end position="341"/>
    </location>
</feature>
<evidence type="ECO:0000256" key="4">
    <source>
        <dbReference type="ARBA" id="ARBA00022989"/>
    </source>
</evidence>
<evidence type="ECO:0000256" key="5">
    <source>
        <dbReference type="ARBA" id="ARBA00023136"/>
    </source>
</evidence>
<sequence>MKNLFSFYNKSKVFIETDLWAVDLRPLTFKNLIFKFLRFCYLVTTEFIGGRCPLKASALTFISLISLVPLLAFILSVSKGLGAEKALNNKIDTYITSLPGGKEASLFTYLKQHLFKQIDSLNFSKSSIREELLNIIENFDKTTSSDISEAYRPNAQKQEPDQYSEYIKIKDALEDYKIELSVIVNSIDLNRKDAGKGLKERFENVKFSIPQNIGSSALQFKEYIMYFVDRTSFGYLGTIGLLVLLSVVIRTLGQIEMSFNDVWKIKKCRSIFRKFTDYTSMLIILPILLLASTTVTAVLTDERLVAFLHKVWIGKLYLNLLGWGLPIIVLWIAFISMYMFLPNTRVKIAPGIIGGIAGGTVFYILQAFFLKGQIGLSRYNVIYGAFAAIPFFLVWLQTSWTIVLLGAVISYVIQNINTIRPGGQFLKINYASREILGLIIMERICAQFFDGKGEKWSSERLSDALNVPFGLIQDIISGLLKVSLILEIPTEKGIYYVPGRDMDSIFITEVLHAMRNAGESLELIPRTLHDQRIARFVEDTQNKIKQGIQVTFKDIIQDKKPSNIN</sequence>
<feature type="transmembrane region" description="Helical" evidence="6">
    <location>
        <begin position="275"/>
        <end position="300"/>
    </location>
</feature>
<dbReference type="PANTHER" id="PTHR30213:SF0">
    <property type="entry name" value="UPF0761 MEMBRANE PROTEIN YIHY"/>
    <property type="match status" value="1"/>
</dbReference>
<evidence type="ECO:0000313" key="8">
    <source>
        <dbReference type="Proteomes" id="UP000242219"/>
    </source>
</evidence>
<dbReference type="AlphaFoldDB" id="A0A1V6LZW9"/>
<accession>A0A1V6LZW9</accession>
<proteinExistence type="predicted"/>
<keyword evidence="8" id="KW-1185">Reference proteome</keyword>
<evidence type="ECO:0000313" key="7">
    <source>
        <dbReference type="EMBL" id="OQD45657.1"/>
    </source>
</evidence>
<keyword evidence="2" id="KW-1003">Cell membrane</keyword>
<protein>
    <submittedName>
        <fullName evidence="7">Uncharacterized protein</fullName>
    </submittedName>
</protein>
<keyword evidence="5 6" id="KW-0472">Membrane</keyword>
<dbReference type="EMBL" id="MJUW02000080">
    <property type="protein sequence ID" value="OQD45657.1"/>
    <property type="molecule type" value="Genomic_DNA"/>
</dbReference>